<evidence type="ECO:0000256" key="1">
    <source>
        <dbReference type="SAM" id="MobiDB-lite"/>
    </source>
</evidence>
<organism evidence="2 3">
    <name type="scientific">Bionectria ochroleuca</name>
    <name type="common">Gliocladium roseum</name>
    <dbReference type="NCBI Taxonomy" id="29856"/>
    <lineage>
        <taxon>Eukaryota</taxon>
        <taxon>Fungi</taxon>
        <taxon>Dikarya</taxon>
        <taxon>Ascomycota</taxon>
        <taxon>Pezizomycotina</taxon>
        <taxon>Sordariomycetes</taxon>
        <taxon>Hypocreomycetidae</taxon>
        <taxon>Hypocreales</taxon>
        <taxon>Bionectriaceae</taxon>
        <taxon>Clonostachys</taxon>
    </lineage>
</organism>
<comment type="caution">
    <text evidence="2">The sequence shown here is derived from an EMBL/GenBank/DDBJ whole genome shotgun (WGS) entry which is preliminary data.</text>
</comment>
<feature type="compositionally biased region" description="Polar residues" evidence="1">
    <location>
        <begin position="1"/>
        <end position="13"/>
    </location>
</feature>
<protein>
    <submittedName>
        <fullName evidence="2">Uncharacterized protein</fullName>
    </submittedName>
</protein>
<name>A0A8H7TNL9_BIOOC</name>
<dbReference type="EMBL" id="JADCTT010000006">
    <property type="protein sequence ID" value="KAF9751210.1"/>
    <property type="molecule type" value="Genomic_DNA"/>
</dbReference>
<dbReference type="AlphaFoldDB" id="A0A8H7TNL9"/>
<gene>
    <name evidence="2" type="ORF">IM811_015430</name>
</gene>
<feature type="region of interest" description="Disordered" evidence="1">
    <location>
        <begin position="1"/>
        <end position="27"/>
    </location>
</feature>
<sequence length="287" mass="30884">MSEKSSGALNNTEDAVPPGPPTYEEVDSTVPAYHDQVNLPPSTSRKPLLFPVEFTLSYRLGRSLSFLYETKDQPLYAIRTPRVATGWTEIVLLNGTDKLSAPLASASVEKGSKTTRTNLRLMPRPNGSYQEPIDISMSGNYSMRHQFTLPTGSGGEQESFEWRSSKGKLIKDLVGGFQFGAKLVRLGGPTIAPVGNGGFDDGDDEEMDGITSDGKSVVAIYAGERWHYSQCKFRFINEGARGQLGEVFELAAVMSFVRLFEVQIAAGISASYMSASSASSAAAAASA</sequence>
<evidence type="ECO:0000313" key="2">
    <source>
        <dbReference type="EMBL" id="KAF9751210.1"/>
    </source>
</evidence>
<reference evidence="2" key="1">
    <citation type="submission" date="2020-10" db="EMBL/GenBank/DDBJ databases">
        <title>High-Quality Genome Resource of Clonostachys rosea strain S41 by Oxford Nanopore Long-Read Sequencing.</title>
        <authorList>
            <person name="Wang H."/>
        </authorList>
    </citation>
    <scope>NUCLEOTIDE SEQUENCE</scope>
    <source>
        <strain evidence="2">S41</strain>
    </source>
</reference>
<evidence type="ECO:0000313" key="3">
    <source>
        <dbReference type="Proteomes" id="UP000616885"/>
    </source>
</evidence>
<accession>A0A8H7TNL9</accession>
<proteinExistence type="predicted"/>
<dbReference type="Proteomes" id="UP000616885">
    <property type="component" value="Unassembled WGS sequence"/>
</dbReference>